<feature type="domain" description="SANT" evidence="13">
    <location>
        <begin position="887"/>
        <end position="938"/>
    </location>
</feature>
<keyword evidence="7" id="KW-0804">Transcription</keyword>
<dbReference type="Pfam" id="PF00096">
    <property type="entry name" value="zf-C2H2"/>
    <property type="match status" value="3"/>
</dbReference>
<dbReference type="SUPFAM" id="SSF57667">
    <property type="entry name" value="beta-beta-alpha zinc fingers"/>
    <property type="match status" value="3"/>
</dbReference>
<dbReference type="PROSITE" id="PS51293">
    <property type="entry name" value="SANT"/>
    <property type="match status" value="1"/>
</dbReference>
<dbReference type="PROSITE" id="PS00028">
    <property type="entry name" value="ZINC_FINGER_C2H2_1"/>
    <property type="match status" value="6"/>
</dbReference>
<dbReference type="SMART" id="SM01189">
    <property type="entry name" value="ELM2"/>
    <property type="match status" value="1"/>
</dbReference>
<evidence type="ECO:0000256" key="6">
    <source>
        <dbReference type="ARBA" id="ARBA00023015"/>
    </source>
</evidence>
<evidence type="ECO:0000313" key="14">
    <source>
        <dbReference type="EMBL" id="CAD5123329.1"/>
    </source>
</evidence>
<feature type="compositionally biased region" description="Low complexity" evidence="10">
    <location>
        <begin position="626"/>
        <end position="636"/>
    </location>
</feature>
<dbReference type="InterPro" id="IPR013087">
    <property type="entry name" value="Znf_C2H2_type"/>
</dbReference>
<evidence type="ECO:0000256" key="5">
    <source>
        <dbReference type="ARBA" id="ARBA00022833"/>
    </source>
</evidence>
<feature type="domain" description="ELM2" evidence="12">
    <location>
        <begin position="778"/>
        <end position="868"/>
    </location>
</feature>
<dbReference type="SUPFAM" id="SSF46689">
    <property type="entry name" value="Homeodomain-like"/>
    <property type="match status" value="1"/>
</dbReference>
<reference evidence="14 15" key="1">
    <citation type="submission" date="2020-08" db="EMBL/GenBank/DDBJ databases">
        <authorList>
            <person name="Hejnol A."/>
        </authorList>
    </citation>
    <scope>NUCLEOTIDE SEQUENCE [LARGE SCALE GENOMIC DNA]</scope>
</reference>
<feature type="domain" description="C2H2-type" evidence="11">
    <location>
        <begin position="983"/>
        <end position="1012"/>
    </location>
</feature>
<dbReference type="PANTHER" id="PTHR16089:SF40">
    <property type="entry name" value="SUPPRESSOR OF ACTIVATED EGL-4 PROTEIN 1"/>
    <property type="match status" value="1"/>
</dbReference>
<comment type="subcellular location">
    <subcellularLocation>
        <location evidence="1">Nucleus</location>
    </subcellularLocation>
</comment>
<dbReference type="InterPro" id="IPR009057">
    <property type="entry name" value="Homeodomain-like_sf"/>
</dbReference>
<dbReference type="PANTHER" id="PTHR16089">
    <property type="entry name" value="REST COREPRESSOR COREST PROTEIN-RELATED"/>
    <property type="match status" value="1"/>
</dbReference>
<dbReference type="Proteomes" id="UP000549394">
    <property type="component" value="Unassembled WGS sequence"/>
</dbReference>
<evidence type="ECO:0000259" key="11">
    <source>
        <dbReference type="PROSITE" id="PS50157"/>
    </source>
</evidence>
<dbReference type="GO" id="GO:0005667">
    <property type="term" value="C:transcription regulator complex"/>
    <property type="evidence" value="ECO:0007669"/>
    <property type="project" value="TreeGrafter"/>
</dbReference>
<dbReference type="GO" id="GO:0006357">
    <property type="term" value="P:regulation of transcription by RNA polymerase II"/>
    <property type="evidence" value="ECO:0007669"/>
    <property type="project" value="TreeGrafter"/>
</dbReference>
<evidence type="ECO:0000256" key="2">
    <source>
        <dbReference type="ARBA" id="ARBA00022723"/>
    </source>
</evidence>
<feature type="region of interest" description="Disordered" evidence="10">
    <location>
        <begin position="624"/>
        <end position="687"/>
    </location>
</feature>
<evidence type="ECO:0000256" key="10">
    <source>
        <dbReference type="SAM" id="MobiDB-lite"/>
    </source>
</evidence>
<feature type="compositionally biased region" description="Basic and acidic residues" evidence="10">
    <location>
        <begin position="656"/>
        <end position="665"/>
    </location>
</feature>
<accession>A0A7I8W5F7</accession>
<feature type="domain" description="C2H2-type" evidence="11">
    <location>
        <begin position="137"/>
        <end position="167"/>
    </location>
</feature>
<keyword evidence="6" id="KW-0805">Transcription regulation</keyword>
<feature type="domain" description="C2H2-type" evidence="11">
    <location>
        <begin position="1038"/>
        <end position="1060"/>
    </location>
</feature>
<evidence type="ECO:0000256" key="8">
    <source>
        <dbReference type="ARBA" id="ARBA00023242"/>
    </source>
</evidence>
<feature type="region of interest" description="Disordered" evidence="10">
    <location>
        <begin position="580"/>
        <end position="605"/>
    </location>
</feature>
<feature type="compositionally biased region" description="Low complexity" evidence="10">
    <location>
        <begin position="259"/>
        <end position="276"/>
    </location>
</feature>
<dbReference type="InterPro" id="IPR051066">
    <property type="entry name" value="Trans_reg/Corepressor"/>
</dbReference>
<dbReference type="GO" id="GO:0003714">
    <property type="term" value="F:transcription corepressor activity"/>
    <property type="evidence" value="ECO:0007669"/>
    <property type="project" value="TreeGrafter"/>
</dbReference>
<dbReference type="Gene3D" id="3.30.160.60">
    <property type="entry name" value="Classic Zinc Finger"/>
    <property type="match status" value="5"/>
</dbReference>
<dbReference type="Pfam" id="PF13912">
    <property type="entry name" value="zf-C2H2_6"/>
    <property type="match status" value="2"/>
</dbReference>
<proteinExistence type="predicted"/>
<evidence type="ECO:0000256" key="3">
    <source>
        <dbReference type="ARBA" id="ARBA00022737"/>
    </source>
</evidence>
<gene>
    <name evidence="14" type="ORF">DGYR_LOCUS11016</name>
</gene>
<dbReference type="OrthoDB" id="5977959at2759"/>
<dbReference type="SMART" id="SM00717">
    <property type="entry name" value="SANT"/>
    <property type="match status" value="1"/>
</dbReference>
<keyword evidence="3" id="KW-0677">Repeat</keyword>
<dbReference type="FunFam" id="3.30.160.60:FF:000656">
    <property type="entry name" value="Zinc finger protein 541"/>
    <property type="match status" value="1"/>
</dbReference>
<dbReference type="GO" id="GO:0000118">
    <property type="term" value="C:histone deacetylase complex"/>
    <property type="evidence" value="ECO:0007669"/>
    <property type="project" value="TreeGrafter"/>
</dbReference>
<dbReference type="Pfam" id="PF01448">
    <property type="entry name" value="ELM2"/>
    <property type="match status" value="1"/>
</dbReference>
<protein>
    <submittedName>
        <fullName evidence="14">DgyrCDS11686</fullName>
    </submittedName>
</protein>
<feature type="compositionally biased region" description="Polar residues" evidence="10">
    <location>
        <begin position="637"/>
        <end position="655"/>
    </location>
</feature>
<evidence type="ECO:0000259" key="12">
    <source>
        <dbReference type="PROSITE" id="PS51156"/>
    </source>
</evidence>
<dbReference type="PROSITE" id="PS50157">
    <property type="entry name" value="ZINC_FINGER_C2H2_2"/>
    <property type="match status" value="6"/>
</dbReference>
<dbReference type="EMBL" id="CAJFCJ010000019">
    <property type="protein sequence ID" value="CAD5123329.1"/>
    <property type="molecule type" value="Genomic_DNA"/>
</dbReference>
<keyword evidence="15" id="KW-1185">Reference proteome</keyword>
<organism evidence="14 15">
    <name type="scientific">Dimorphilus gyrociliatus</name>
    <dbReference type="NCBI Taxonomy" id="2664684"/>
    <lineage>
        <taxon>Eukaryota</taxon>
        <taxon>Metazoa</taxon>
        <taxon>Spiralia</taxon>
        <taxon>Lophotrochozoa</taxon>
        <taxon>Annelida</taxon>
        <taxon>Polychaeta</taxon>
        <taxon>Polychaeta incertae sedis</taxon>
        <taxon>Dinophilidae</taxon>
        <taxon>Dimorphilus</taxon>
    </lineage>
</organism>
<dbReference type="PROSITE" id="PS51156">
    <property type="entry name" value="ELM2"/>
    <property type="match status" value="1"/>
</dbReference>
<dbReference type="Gene3D" id="1.10.10.60">
    <property type="entry name" value="Homeodomain-like"/>
    <property type="match status" value="1"/>
</dbReference>
<feature type="region of interest" description="Disordered" evidence="10">
    <location>
        <begin position="253"/>
        <end position="292"/>
    </location>
</feature>
<feature type="domain" description="C2H2-type" evidence="11">
    <location>
        <begin position="228"/>
        <end position="255"/>
    </location>
</feature>
<evidence type="ECO:0000256" key="1">
    <source>
        <dbReference type="ARBA" id="ARBA00004123"/>
    </source>
</evidence>
<feature type="compositionally biased region" description="Acidic residues" evidence="10">
    <location>
        <begin position="759"/>
        <end position="772"/>
    </location>
</feature>
<feature type="domain" description="C2H2-type" evidence="11">
    <location>
        <begin position="81"/>
        <end position="108"/>
    </location>
</feature>
<feature type="compositionally biased region" description="Pro residues" evidence="10">
    <location>
        <begin position="277"/>
        <end position="289"/>
    </location>
</feature>
<name>A0A7I8W5F7_9ANNE</name>
<evidence type="ECO:0000256" key="7">
    <source>
        <dbReference type="ARBA" id="ARBA00023163"/>
    </source>
</evidence>
<dbReference type="AlphaFoldDB" id="A0A7I8W5F7"/>
<dbReference type="SMART" id="SM00355">
    <property type="entry name" value="ZnF_C2H2"/>
    <property type="match status" value="6"/>
</dbReference>
<keyword evidence="2" id="KW-0479">Metal-binding</keyword>
<evidence type="ECO:0000256" key="4">
    <source>
        <dbReference type="ARBA" id="ARBA00022771"/>
    </source>
</evidence>
<dbReference type="InterPro" id="IPR000949">
    <property type="entry name" value="ELM2_dom"/>
</dbReference>
<evidence type="ECO:0000313" key="15">
    <source>
        <dbReference type="Proteomes" id="UP000549394"/>
    </source>
</evidence>
<dbReference type="InterPro" id="IPR001005">
    <property type="entry name" value="SANT/Myb"/>
</dbReference>
<feature type="region of interest" description="Disordered" evidence="10">
    <location>
        <begin position="1005"/>
        <end position="1028"/>
    </location>
</feature>
<dbReference type="InterPro" id="IPR017884">
    <property type="entry name" value="SANT_dom"/>
</dbReference>
<keyword evidence="8" id="KW-0539">Nucleus</keyword>
<comment type="caution">
    <text evidence="14">The sequence shown here is derived from an EMBL/GenBank/DDBJ whole genome shotgun (WGS) entry which is preliminary data.</text>
</comment>
<feature type="region of interest" description="Disordered" evidence="10">
    <location>
        <begin position="1"/>
        <end position="75"/>
    </location>
</feature>
<keyword evidence="4 9" id="KW-0863">Zinc-finger</keyword>
<keyword evidence="5" id="KW-0862">Zinc</keyword>
<evidence type="ECO:0000256" key="9">
    <source>
        <dbReference type="PROSITE-ProRule" id="PRU00042"/>
    </source>
</evidence>
<feature type="compositionally biased region" description="Low complexity" evidence="10">
    <location>
        <begin position="581"/>
        <end position="605"/>
    </location>
</feature>
<feature type="compositionally biased region" description="Low complexity" evidence="10">
    <location>
        <begin position="1007"/>
        <end position="1021"/>
    </location>
</feature>
<feature type="domain" description="C2H2-type" evidence="11">
    <location>
        <begin position="109"/>
        <end position="136"/>
    </location>
</feature>
<sequence>MNESTRKDDDDQGFNHFGEYFDPKAESDLDPYLMPGSSLPSVAAPPLQPSHGGVVKPEAPEQRRPKGRPAKGESASRFGSVQCAVCSKRFNNSSALAKHKLTHSDERKHVCNICSKAFKRQDHLNGHMMTHRSKKPFACKVEGCDKSYCDARSLRRHMENTHQPEPMGGKIFDFDPVYRAAYEKSWTGSSIDGSLQQQYSPITPTSPIPNKPPPPLWAVHGVEEHMTVECKECHRRFKNVAALNGHMRLHGGYYKKETPSANTNTNANTNTTRNNPIPIPIPNPIPKPQEQPKSFVIPQQPKTIPAVEENNIMSTALPVQINTSTLNVHNRNAEEYDPRRHTVAMPNLTEQKPIIPAVSTSCWTYPAPDVTVSQSVIQQISTPYTQAPLPPVSNIHLKAEPLTPNQLPISPKSMPATPLGRKNHFTFPTPNDCGQINDSMDEFGEHVGDDDVFATQSTLTSAVCTSMAQAADRKRRMSADPDKYTMPKRPYVTKDSIVKLLQQAGMEEVLEKLGYEVDTGGGDQPLPVDDSIVNHIPPPFVQFNSSANVALEQIESTLSINDTIMPHYPAPMSVQGGILPNNNNNSTVTNNNNNNTNTNSSISGNVTTLQRGDFIFDSQPLVENKSSTTSTTLDTSANVNTHNSSRESSVSTVNRQPERLKDDFRNPQLPNSTTTLAHKKKKPRPEPLVIPSAVNQTYGYYSQLRSPRIREGPFELTNNKQPPPYTPPPILSPARYGSGLFWTVRRPAKKRPSPPDSPDSCDTEMEDEEPPPETDVMPHVNIGPRYQAQIPKVQSYKYREERVSSPETLVWSVDSRTELSEDQLLKYEDVACSAAIPGKGTNKEYALHVLHAAHGDVQTAMMLLLTGDLQAVEDKFRKRVKTDLIFNETDIWNRDEIESFTSSMTRYDKDFVTISKDVGTKCVQQCVQFYYLWKKVCVDDYKRMRVLRKRRLQDEMYNYRTRGGSVSPFSQDSVSSTAQDKPYFCEYGNCNMTFSSQHALNIHLKSHTTSNPPSRSTTPNPDRGMSPASDIGQAEACYPCKVCGKIFTKVKSRSAHMKSHRQGVEVIATPPRYYSFSRLTHDERS</sequence>
<dbReference type="GO" id="GO:0008270">
    <property type="term" value="F:zinc ion binding"/>
    <property type="evidence" value="ECO:0007669"/>
    <property type="project" value="UniProtKB-KW"/>
</dbReference>
<feature type="region of interest" description="Disordered" evidence="10">
    <location>
        <begin position="745"/>
        <end position="780"/>
    </location>
</feature>
<dbReference type="FunFam" id="3.30.160.60:FF:000744">
    <property type="entry name" value="zinc finger E-box-binding homeobox 1"/>
    <property type="match status" value="1"/>
</dbReference>
<dbReference type="InterPro" id="IPR036236">
    <property type="entry name" value="Znf_C2H2_sf"/>
</dbReference>
<evidence type="ECO:0000259" key="13">
    <source>
        <dbReference type="PROSITE" id="PS51293"/>
    </source>
</evidence>